<sequence>MNRWSPLVVSLLGLSACEPKVPDPAAVTPPEYLRMTQSDIVLQRDELTVTLAPEVGGRIASVVFNGEERLFTRADTDGNNWGNVLWPSPQSHWGWPPPPVLDSEPYQLSLTDTGVRLTSGEEPQLGLVFSKSYRLPSLANTLQIDYELQSVSDREITVAPWEITRLPAEGQIFFPKGDTDYYTGDFASLPFTEQQGISWYIYNADDIGPEHHKVMTDGEEGWLAYQAGDYLLVKVFANVPAELMAPNEGEIEVYADPTATYIELEQQGYLATLQPGETLNWQVIWIFDALEADLNRAQLTARARQLAGLASNAAD</sequence>
<gene>
    <name evidence="1" type="ORF">M6D89_01795</name>
</gene>
<organism evidence="1 2">
    <name type="scientific">Gilvimarinus xylanilyticus</name>
    <dbReference type="NCBI Taxonomy" id="2944139"/>
    <lineage>
        <taxon>Bacteria</taxon>
        <taxon>Pseudomonadati</taxon>
        <taxon>Pseudomonadota</taxon>
        <taxon>Gammaproteobacteria</taxon>
        <taxon>Cellvibrionales</taxon>
        <taxon>Cellvibrionaceae</taxon>
        <taxon>Gilvimarinus</taxon>
    </lineage>
</organism>
<dbReference type="PROSITE" id="PS51257">
    <property type="entry name" value="PROKAR_LIPOPROTEIN"/>
    <property type="match status" value="1"/>
</dbReference>
<reference evidence="1" key="1">
    <citation type="submission" date="2022-05" db="EMBL/GenBank/DDBJ databases">
        <authorList>
            <person name="Sun H.-N."/>
        </authorList>
    </citation>
    <scope>NUCLEOTIDE SEQUENCE</scope>
    <source>
        <strain evidence="1">HB14</strain>
    </source>
</reference>
<dbReference type="Pfam" id="PF14315">
    <property type="entry name" value="DUF4380"/>
    <property type="match status" value="1"/>
</dbReference>
<evidence type="ECO:0000313" key="1">
    <source>
        <dbReference type="EMBL" id="MCP8898027.1"/>
    </source>
</evidence>
<evidence type="ECO:0000313" key="2">
    <source>
        <dbReference type="Proteomes" id="UP001139319"/>
    </source>
</evidence>
<comment type="caution">
    <text evidence="1">The sequence shown here is derived from an EMBL/GenBank/DDBJ whole genome shotgun (WGS) entry which is preliminary data.</text>
</comment>
<accession>A0A9X2I1X7</accession>
<dbReference type="Proteomes" id="UP001139319">
    <property type="component" value="Unassembled WGS sequence"/>
</dbReference>
<protein>
    <submittedName>
        <fullName evidence="1">DUF4380 domain-containing protein</fullName>
    </submittedName>
</protein>
<keyword evidence="2" id="KW-1185">Reference proteome</keyword>
<dbReference type="AlphaFoldDB" id="A0A9X2I1X7"/>
<name>A0A9X2I1X7_9GAMM</name>
<reference evidence="1" key="2">
    <citation type="submission" date="2023-01" db="EMBL/GenBank/DDBJ databases">
        <title>Gilvimarinus xylanilyticus HB14 isolated from Caulerpa lentillifera aquaculture base in Hainan, China.</title>
        <authorList>
            <person name="Zhang Y.-J."/>
        </authorList>
    </citation>
    <scope>NUCLEOTIDE SEQUENCE</scope>
    <source>
        <strain evidence="1">HB14</strain>
    </source>
</reference>
<dbReference type="EMBL" id="JAMFTH010000001">
    <property type="protein sequence ID" value="MCP8898027.1"/>
    <property type="molecule type" value="Genomic_DNA"/>
</dbReference>
<proteinExistence type="predicted"/>
<dbReference type="InterPro" id="IPR025488">
    <property type="entry name" value="DUF4380"/>
</dbReference>
<dbReference type="RefSeq" id="WP_253966319.1">
    <property type="nucleotide sequence ID" value="NZ_JAMFTH010000001.1"/>
</dbReference>